<dbReference type="InterPro" id="IPR001260">
    <property type="entry name" value="Coprogen_oxidase_aer"/>
</dbReference>
<evidence type="ECO:0000313" key="3">
    <source>
        <dbReference type="Proteomes" id="UP000624703"/>
    </source>
</evidence>
<dbReference type="PANTHER" id="PTHR10755">
    <property type="entry name" value="COPROPORPHYRINOGEN III OXIDASE, MITOCHONDRIAL"/>
    <property type="match status" value="1"/>
</dbReference>
<accession>A0A8J7SJQ8</accession>
<evidence type="ECO:0000313" key="2">
    <source>
        <dbReference type="EMBL" id="MBK1791519.1"/>
    </source>
</evidence>
<dbReference type="EMBL" id="JAENIM010000039">
    <property type="protein sequence ID" value="MBK1791519.1"/>
    <property type="molecule type" value="Genomic_DNA"/>
</dbReference>
<dbReference type="Gene3D" id="3.40.1500.10">
    <property type="entry name" value="Coproporphyrinogen III oxidase, aerobic"/>
    <property type="match status" value="1"/>
</dbReference>
<name>A0A8J7SJQ8_9BACT</name>
<organism evidence="2 3">
    <name type="scientific">Persicirhabdus sediminis</name>
    <dbReference type="NCBI Taxonomy" id="454144"/>
    <lineage>
        <taxon>Bacteria</taxon>
        <taxon>Pseudomonadati</taxon>
        <taxon>Verrucomicrobiota</taxon>
        <taxon>Verrucomicrobiia</taxon>
        <taxon>Verrucomicrobiales</taxon>
        <taxon>Verrucomicrobiaceae</taxon>
        <taxon>Persicirhabdus</taxon>
    </lineage>
</organism>
<comment type="caution">
    <text evidence="2">The sequence shown here is derived from an EMBL/GenBank/DDBJ whole genome shotgun (WGS) entry which is preliminary data.</text>
</comment>
<proteinExistence type="predicted"/>
<dbReference type="GO" id="GO:0005737">
    <property type="term" value="C:cytoplasm"/>
    <property type="evidence" value="ECO:0007669"/>
    <property type="project" value="TreeGrafter"/>
</dbReference>
<dbReference type="AlphaFoldDB" id="A0A8J7SJQ8"/>
<dbReference type="Proteomes" id="UP000624703">
    <property type="component" value="Unassembled WGS sequence"/>
</dbReference>
<dbReference type="SUPFAM" id="SSF102886">
    <property type="entry name" value="Coproporphyrinogen III oxidase"/>
    <property type="match status" value="1"/>
</dbReference>
<reference evidence="2" key="1">
    <citation type="submission" date="2021-01" db="EMBL/GenBank/DDBJ databases">
        <title>Modified the classification status of verrucomicrobia.</title>
        <authorList>
            <person name="Feng X."/>
        </authorList>
    </citation>
    <scope>NUCLEOTIDE SEQUENCE</scope>
    <source>
        <strain evidence="2">_KCTC 22039</strain>
    </source>
</reference>
<dbReference type="Pfam" id="PF01218">
    <property type="entry name" value="Coprogen_oxidas"/>
    <property type="match status" value="1"/>
</dbReference>
<sequence length="328" mass="36491">MLKELQRKFSAGLQEVFANHGELTVFEPIEWLRDGGAHGGGVRLAHSGNGQLNRGSVNISQVHYEDDDARQLASANALSTIIHPRPALAPSMHMHISWTEMKCGHGYWRIMADLNPSNLIEEDREAFLQALKDCAGDHFHEGSHQGDKYFFIPALDRHRGVAHFYLEQYATDDEAEDFALARQLGETVIATYLQILDRRLSQPADEKQKQTQLDYHTLYLFQVLTLDRGTTSGLMVHNQNDVGIMGSLPAEVNGKLLASWAKKVPQPQDQLVNALVEILGNDERVAVGDEQKIQLAAAVRAHYKSHPDAIKLQASGNLLPPTVKNHSS</sequence>
<dbReference type="GO" id="GO:0004109">
    <property type="term" value="F:coproporphyrinogen oxidase activity"/>
    <property type="evidence" value="ECO:0007669"/>
    <property type="project" value="InterPro"/>
</dbReference>
<dbReference type="RefSeq" id="WP_200311519.1">
    <property type="nucleotide sequence ID" value="NZ_JAENIM010000039.1"/>
</dbReference>
<protein>
    <submittedName>
        <fullName evidence="2">Coproporphyrinogen III oxidase</fullName>
    </submittedName>
</protein>
<evidence type="ECO:0000256" key="1">
    <source>
        <dbReference type="ARBA" id="ARBA00023133"/>
    </source>
</evidence>
<dbReference type="PANTHER" id="PTHR10755:SF3">
    <property type="entry name" value="COPROPORPHYRINOGEN OXIDASE"/>
    <property type="match status" value="1"/>
</dbReference>
<dbReference type="GO" id="GO:0006782">
    <property type="term" value="P:protoporphyrinogen IX biosynthetic process"/>
    <property type="evidence" value="ECO:0007669"/>
    <property type="project" value="TreeGrafter"/>
</dbReference>
<gene>
    <name evidence="2" type="ORF">JIN82_10185</name>
</gene>
<keyword evidence="1" id="KW-0350">Heme biosynthesis</keyword>
<dbReference type="InterPro" id="IPR036406">
    <property type="entry name" value="Coprogen_oxidase_aer_sf"/>
</dbReference>
<keyword evidence="3" id="KW-1185">Reference proteome</keyword>